<dbReference type="PROSITE" id="PS00463">
    <property type="entry name" value="ZN2_CY6_FUNGAL_1"/>
    <property type="match status" value="1"/>
</dbReference>
<dbReference type="GO" id="GO:0000978">
    <property type="term" value="F:RNA polymerase II cis-regulatory region sequence-specific DNA binding"/>
    <property type="evidence" value="ECO:0007669"/>
    <property type="project" value="TreeGrafter"/>
</dbReference>
<dbReference type="InterPro" id="IPR001138">
    <property type="entry name" value="Zn2Cys6_DnaBD"/>
</dbReference>
<keyword evidence="2" id="KW-0862">Zinc</keyword>
<dbReference type="CDD" id="cd12148">
    <property type="entry name" value="fungal_TF_MHR"/>
    <property type="match status" value="1"/>
</dbReference>
<name>A0A317XD34_9EURO</name>
<dbReference type="AlphaFoldDB" id="A0A317XD34"/>
<dbReference type="CDD" id="cd00067">
    <property type="entry name" value="GAL4"/>
    <property type="match status" value="1"/>
</dbReference>
<feature type="compositionally biased region" description="Basic and acidic residues" evidence="7">
    <location>
        <begin position="50"/>
        <end position="61"/>
    </location>
</feature>
<keyword evidence="1" id="KW-0479">Metal-binding</keyword>
<dbReference type="GO" id="GO:0006351">
    <property type="term" value="P:DNA-templated transcription"/>
    <property type="evidence" value="ECO:0007669"/>
    <property type="project" value="InterPro"/>
</dbReference>
<dbReference type="GO" id="GO:0008270">
    <property type="term" value="F:zinc ion binding"/>
    <property type="evidence" value="ECO:0007669"/>
    <property type="project" value="InterPro"/>
</dbReference>
<keyword evidence="3" id="KW-0805">Transcription regulation</keyword>
<protein>
    <recommendedName>
        <fullName evidence="8">Zn(2)-C6 fungal-type domain-containing protein</fullName>
    </recommendedName>
</protein>
<dbReference type="EMBL" id="MSFK01000001">
    <property type="protein sequence ID" value="PWY96526.1"/>
    <property type="molecule type" value="Genomic_DNA"/>
</dbReference>
<dbReference type="Gene3D" id="4.10.240.10">
    <property type="entry name" value="Zn(2)-C6 fungal-type DNA-binding domain"/>
    <property type="match status" value="1"/>
</dbReference>
<evidence type="ECO:0000256" key="7">
    <source>
        <dbReference type="SAM" id="MobiDB-lite"/>
    </source>
</evidence>
<dbReference type="InterPro" id="IPR007219">
    <property type="entry name" value="XnlR_reg_dom"/>
</dbReference>
<evidence type="ECO:0000256" key="4">
    <source>
        <dbReference type="ARBA" id="ARBA00023125"/>
    </source>
</evidence>
<dbReference type="SMART" id="SM00906">
    <property type="entry name" value="Fungal_trans"/>
    <property type="match status" value="1"/>
</dbReference>
<evidence type="ECO:0000256" key="3">
    <source>
        <dbReference type="ARBA" id="ARBA00023015"/>
    </source>
</evidence>
<dbReference type="RefSeq" id="XP_025473287.1">
    <property type="nucleotide sequence ID" value="XM_025614256.1"/>
</dbReference>
<feature type="region of interest" description="Disordered" evidence="7">
    <location>
        <begin position="48"/>
        <end position="140"/>
    </location>
</feature>
<sequence>METSSYSTPKRRRPALACEECCRRKIRCDRESPCTYCSRFRRVCNYPAGSRKETPRYDRTSDLSASRSQSPPDAPNHDALGNRVTAREPSHGSANAHQEPSHPTPSVEALTNRIQQLEKKLSEALSSQTESRSHQLPTAATEPTAINGIFSKTRFFGNSQRSICDRKFRHLFAMFFRLDPPENSEIHALVEQTKRLARTVKAQIILHQPVCSDLRGLIPPRHVSDQLVRAYLRAMESVYRIVHIPSFMQAYELFWIDSSSAAPALIIKILLIMAIGSVFCQDHTQDGLPISRAVVLNWVYTAQTWLSSPFDKSRLDLDSLQLQCLLLIARQINPVGSDLVWLAAGTLLRTAMHMGLHIDPRHIPNISPFNAELRRRLWATVLEINLQTSTDAGGIPLISTDDYDCEPPMNIDDEQMENPTAQPMEMFTQTSLQIALLRSLPIRLQIARFTNDFRSGVSYEEALRLSAELTAIYRDNSTLFQSFHKGVSKPTPFHSRLFDLMTQRFLLALHDPFTIRAKSNPTYYYSRQMSLQTSLQILSPFTSDAPDTAADPDYTSLLLIGAALYRDVTAQAICTIADESLDMLNGRQTSLTALGPSPAHETQLLALRAIVERCTAYCMERIRAGETNIKGYLMSSFFLAHIDARLRNEPIEPVVFEAFRADLKKCIELLEELVERARSSTSTSPNLPVPESGISSSPEENHDWLANDELMPDLGPNMDIITWLTMQGMV</sequence>
<dbReference type="GO" id="GO:0005634">
    <property type="term" value="C:nucleus"/>
    <property type="evidence" value="ECO:0007669"/>
    <property type="project" value="TreeGrafter"/>
</dbReference>
<evidence type="ECO:0000313" key="9">
    <source>
        <dbReference type="EMBL" id="PWY96526.1"/>
    </source>
</evidence>
<feature type="domain" description="Zn(2)-C6 fungal-type" evidence="8">
    <location>
        <begin position="17"/>
        <end position="46"/>
    </location>
</feature>
<dbReference type="GO" id="GO:0001228">
    <property type="term" value="F:DNA-binding transcription activator activity, RNA polymerase II-specific"/>
    <property type="evidence" value="ECO:0007669"/>
    <property type="project" value="TreeGrafter"/>
</dbReference>
<evidence type="ECO:0000256" key="6">
    <source>
        <dbReference type="ARBA" id="ARBA00023242"/>
    </source>
</evidence>
<dbReference type="PANTHER" id="PTHR31944">
    <property type="entry name" value="HEME-RESPONSIVE ZINC FINGER TRANSCRIPTION FACTOR HAP1"/>
    <property type="match status" value="1"/>
</dbReference>
<keyword evidence="10" id="KW-1185">Reference proteome</keyword>
<evidence type="ECO:0000313" key="10">
    <source>
        <dbReference type="Proteomes" id="UP000246702"/>
    </source>
</evidence>
<feature type="region of interest" description="Disordered" evidence="7">
    <location>
        <begin position="680"/>
        <end position="702"/>
    </location>
</feature>
<dbReference type="SMART" id="SM00066">
    <property type="entry name" value="GAL4"/>
    <property type="match status" value="1"/>
</dbReference>
<dbReference type="Proteomes" id="UP000246702">
    <property type="component" value="Unassembled WGS sequence"/>
</dbReference>
<dbReference type="SUPFAM" id="SSF57701">
    <property type="entry name" value="Zn2/Cys6 DNA-binding domain"/>
    <property type="match status" value="1"/>
</dbReference>
<evidence type="ECO:0000256" key="2">
    <source>
        <dbReference type="ARBA" id="ARBA00022833"/>
    </source>
</evidence>
<dbReference type="Pfam" id="PF04082">
    <property type="entry name" value="Fungal_trans"/>
    <property type="match status" value="1"/>
</dbReference>
<feature type="compositionally biased region" description="Polar residues" evidence="7">
    <location>
        <begin position="62"/>
        <end position="71"/>
    </location>
</feature>
<feature type="compositionally biased region" description="Polar residues" evidence="7">
    <location>
        <begin position="124"/>
        <end position="138"/>
    </location>
</feature>
<keyword evidence="6" id="KW-0539">Nucleus</keyword>
<dbReference type="OrthoDB" id="4337792at2759"/>
<gene>
    <name evidence="9" type="ORF">BO94DRAFT_561963</name>
</gene>
<evidence type="ECO:0000256" key="1">
    <source>
        <dbReference type="ARBA" id="ARBA00022723"/>
    </source>
</evidence>
<reference evidence="9 10" key="1">
    <citation type="submission" date="2016-12" db="EMBL/GenBank/DDBJ databases">
        <title>The genomes of Aspergillus section Nigri reveals drivers in fungal speciation.</title>
        <authorList>
            <consortium name="DOE Joint Genome Institute"/>
            <person name="Vesth T.C."/>
            <person name="Nybo J."/>
            <person name="Theobald S."/>
            <person name="Brandl J."/>
            <person name="Frisvad J.C."/>
            <person name="Nielsen K.F."/>
            <person name="Lyhne E.K."/>
            <person name="Kogle M.E."/>
            <person name="Kuo A."/>
            <person name="Riley R."/>
            <person name="Clum A."/>
            <person name="Nolan M."/>
            <person name="Lipzen A."/>
            <person name="Salamov A."/>
            <person name="Henrissat B."/>
            <person name="Wiebenga A."/>
            <person name="De Vries R.P."/>
            <person name="Grigoriev I.V."/>
            <person name="Mortensen U.H."/>
            <person name="Andersen M.R."/>
            <person name="Baker S.E."/>
        </authorList>
    </citation>
    <scope>NUCLEOTIDE SEQUENCE [LARGE SCALE GENOMIC DNA]</scope>
    <source>
        <strain evidence="9 10">CBS 115572</strain>
    </source>
</reference>
<organism evidence="9 10">
    <name type="scientific">Aspergillus sclerotioniger CBS 115572</name>
    <dbReference type="NCBI Taxonomy" id="1450535"/>
    <lineage>
        <taxon>Eukaryota</taxon>
        <taxon>Fungi</taxon>
        <taxon>Dikarya</taxon>
        <taxon>Ascomycota</taxon>
        <taxon>Pezizomycotina</taxon>
        <taxon>Eurotiomycetes</taxon>
        <taxon>Eurotiomycetidae</taxon>
        <taxon>Eurotiales</taxon>
        <taxon>Aspergillaceae</taxon>
        <taxon>Aspergillus</taxon>
        <taxon>Aspergillus subgen. Circumdati</taxon>
    </lineage>
</organism>
<dbReference type="GeneID" id="37116399"/>
<accession>A0A317XD34</accession>
<comment type="caution">
    <text evidence="9">The sequence shown here is derived from an EMBL/GenBank/DDBJ whole genome shotgun (WGS) entry which is preliminary data.</text>
</comment>
<dbReference type="InterPro" id="IPR036864">
    <property type="entry name" value="Zn2-C6_fun-type_DNA-bd_sf"/>
</dbReference>
<dbReference type="InterPro" id="IPR051430">
    <property type="entry name" value="Fungal_TF_Env_Response"/>
</dbReference>
<keyword evidence="5" id="KW-0804">Transcription</keyword>
<keyword evidence="4" id="KW-0238">DNA-binding</keyword>
<proteinExistence type="predicted"/>
<dbReference type="PANTHER" id="PTHR31944:SF131">
    <property type="entry name" value="HEME-RESPONSIVE ZINC FINGER TRANSCRIPTION FACTOR HAP1"/>
    <property type="match status" value="1"/>
</dbReference>
<evidence type="ECO:0000259" key="8">
    <source>
        <dbReference type="PROSITE" id="PS50048"/>
    </source>
</evidence>
<evidence type="ECO:0000256" key="5">
    <source>
        <dbReference type="ARBA" id="ARBA00023163"/>
    </source>
</evidence>
<dbReference type="PROSITE" id="PS50048">
    <property type="entry name" value="ZN2_CY6_FUNGAL_2"/>
    <property type="match status" value="1"/>
</dbReference>